<sequence length="155" mass="17458">MFPAIAVLACFFPFLPRACSVPHDWYSEQVFLPWNTFNPEPNSQVQSDRHGGWWLQLTCVKSHPPTRICGEHPFSSPKLAEETTAAKVARQCSCVKFRQPKLIWIRGGAGGSSLFGSGYMTFQDQSVNLAAVDRFVDLLGKVFPNRIHKQKDDEC</sequence>
<feature type="chain" id="PRO_5015750962" description="Pectin acetylesterase" evidence="1">
    <location>
        <begin position="21"/>
        <end position="155"/>
    </location>
</feature>
<dbReference type="EMBL" id="CM008050">
    <property type="protein sequence ID" value="PVH38154.1"/>
    <property type="molecule type" value="Genomic_DNA"/>
</dbReference>
<gene>
    <name evidence="2" type="ORF">PAHAL_5G186500</name>
</gene>
<dbReference type="AlphaFoldDB" id="A0A2T8IKF6"/>
<organism evidence="2">
    <name type="scientific">Panicum hallii</name>
    <dbReference type="NCBI Taxonomy" id="206008"/>
    <lineage>
        <taxon>Eukaryota</taxon>
        <taxon>Viridiplantae</taxon>
        <taxon>Streptophyta</taxon>
        <taxon>Embryophyta</taxon>
        <taxon>Tracheophyta</taxon>
        <taxon>Spermatophyta</taxon>
        <taxon>Magnoliopsida</taxon>
        <taxon>Liliopsida</taxon>
        <taxon>Poales</taxon>
        <taxon>Poaceae</taxon>
        <taxon>PACMAD clade</taxon>
        <taxon>Panicoideae</taxon>
        <taxon>Panicodae</taxon>
        <taxon>Paniceae</taxon>
        <taxon>Panicinae</taxon>
        <taxon>Panicum</taxon>
        <taxon>Panicum sect. Panicum</taxon>
    </lineage>
</organism>
<keyword evidence="1" id="KW-0732">Signal</keyword>
<dbReference type="Gramene" id="PVH38154">
    <property type="protein sequence ID" value="PVH38154"/>
    <property type="gene ID" value="PAHAL_5G186500"/>
</dbReference>
<evidence type="ECO:0000313" key="2">
    <source>
        <dbReference type="EMBL" id="PVH38154.1"/>
    </source>
</evidence>
<protein>
    <recommendedName>
        <fullName evidence="3">Pectin acetylesterase</fullName>
    </recommendedName>
</protein>
<evidence type="ECO:0000256" key="1">
    <source>
        <dbReference type="SAM" id="SignalP"/>
    </source>
</evidence>
<feature type="signal peptide" evidence="1">
    <location>
        <begin position="1"/>
        <end position="20"/>
    </location>
</feature>
<reference evidence="2" key="1">
    <citation type="submission" date="2018-04" db="EMBL/GenBank/DDBJ databases">
        <title>WGS assembly of Panicum hallii.</title>
        <authorList>
            <person name="Lovell J."/>
            <person name="Jenkins J."/>
            <person name="Lowry D."/>
            <person name="Mamidi S."/>
            <person name="Sreedasyam A."/>
            <person name="Weng X."/>
            <person name="Barry K."/>
            <person name="Bonette J."/>
            <person name="Campitelli B."/>
            <person name="Daum C."/>
            <person name="Gordon S."/>
            <person name="Gould B."/>
            <person name="Lipzen A."/>
            <person name="Macqueen A."/>
            <person name="Palacio-Mejia J."/>
            <person name="Plott C."/>
            <person name="Shakirov E."/>
            <person name="Shu S."/>
            <person name="Yoshinaga Y."/>
            <person name="Zane M."/>
            <person name="Rokhsar D."/>
            <person name="Grimwood J."/>
            <person name="Schmutz J."/>
            <person name="Juenger T."/>
        </authorList>
    </citation>
    <scope>NUCLEOTIDE SEQUENCE [LARGE SCALE GENOMIC DNA]</scope>
    <source>
        <strain evidence="2">FIL2</strain>
    </source>
</reference>
<dbReference type="Proteomes" id="UP000243499">
    <property type="component" value="Chromosome 5"/>
</dbReference>
<name>A0A2T8IKF6_9POAL</name>
<accession>A0A2T8IKF6</accession>
<evidence type="ECO:0008006" key="3">
    <source>
        <dbReference type="Google" id="ProtNLM"/>
    </source>
</evidence>
<proteinExistence type="predicted"/>